<dbReference type="Pfam" id="PF20288">
    <property type="entry name" value="MC2"/>
    <property type="match status" value="1"/>
</dbReference>
<organism evidence="1 2">
    <name type="scientific">Paraburkholderia sartisoli</name>
    <dbReference type="NCBI Taxonomy" id="83784"/>
    <lineage>
        <taxon>Bacteria</taxon>
        <taxon>Pseudomonadati</taxon>
        <taxon>Pseudomonadota</taxon>
        <taxon>Betaproteobacteria</taxon>
        <taxon>Burkholderiales</taxon>
        <taxon>Burkholderiaceae</taxon>
        <taxon>Paraburkholderia</taxon>
    </lineage>
</organism>
<proteinExistence type="predicted"/>
<evidence type="ECO:0000313" key="2">
    <source>
        <dbReference type="Proteomes" id="UP000198638"/>
    </source>
</evidence>
<dbReference type="Proteomes" id="UP000198638">
    <property type="component" value="Unassembled WGS sequence"/>
</dbReference>
<dbReference type="AlphaFoldDB" id="A0A1H4GTM7"/>
<dbReference type="EMBL" id="FNRQ01000006">
    <property type="protein sequence ID" value="SEB12400.1"/>
    <property type="molecule type" value="Genomic_DNA"/>
</dbReference>
<evidence type="ECO:0008006" key="3">
    <source>
        <dbReference type="Google" id="ProtNLM"/>
    </source>
</evidence>
<dbReference type="OrthoDB" id="8662245at2"/>
<dbReference type="InterPro" id="IPR046904">
    <property type="entry name" value="ABC-3C_MC2"/>
</dbReference>
<keyword evidence="2" id="KW-1185">Reference proteome</keyword>
<dbReference type="STRING" id="83784.SAMN05192564_106290"/>
<protein>
    <recommendedName>
        <fullName evidence="3">Threonine transporter RhtB</fullName>
    </recommendedName>
</protein>
<evidence type="ECO:0000313" key="1">
    <source>
        <dbReference type="EMBL" id="SEB12400.1"/>
    </source>
</evidence>
<gene>
    <name evidence="1" type="ORF">SAMN05192564_106290</name>
</gene>
<accession>A0A1H4GTM7</accession>
<name>A0A1H4GTM7_9BURK</name>
<sequence>MGEIKMNSSPFNSAFELGIRMAFILHALRPRVADIQKLVLLDYALVYSADLKGPPSLHTPVPQRSSEVYTRRDRIEEGLYLMSAKGVVTADFCDDGIVYLAGPRCRQLVNAFTSPYARELELRASWVAGAFGDVSPDSLAQRFDAEGRRWGAEIGDLLN</sequence>
<reference evidence="2" key="1">
    <citation type="submission" date="2016-10" db="EMBL/GenBank/DDBJ databases">
        <authorList>
            <person name="Varghese N."/>
            <person name="Submissions S."/>
        </authorList>
    </citation>
    <scope>NUCLEOTIDE SEQUENCE [LARGE SCALE GENOMIC DNA]</scope>
    <source>
        <strain evidence="2">LMG 24000</strain>
    </source>
</reference>
<dbReference type="RefSeq" id="WP_090535578.1">
    <property type="nucleotide sequence ID" value="NZ_FNRQ01000006.1"/>
</dbReference>